<dbReference type="AlphaFoldDB" id="A0A1G8N6S7"/>
<dbReference type="Gene3D" id="3.40.140.10">
    <property type="entry name" value="Cytidine Deaminase, domain 2"/>
    <property type="match status" value="1"/>
</dbReference>
<dbReference type="CDD" id="cd01285">
    <property type="entry name" value="nucleoside_deaminase"/>
    <property type="match status" value="1"/>
</dbReference>
<evidence type="ECO:0000313" key="3">
    <source>
        <dbReference type="EMBL" id="SDI75805.1"/>
    </source>
</evidence>
<evidence type="ECO:0000259" key="2">
    <source>
        <dbReference type="PROSITE" id="PS51747"/>
    </source>
</evidence>
<accession>A0A1G8N6S7</accession>
<gene>
    <name evidence="3" type="ORF">SAMN05216466_13335</name>
</gene>
<evidence type="ECO:0000313" key="4">
    <source>
        <dbReference type="Proteomes" id="UP000199706"/>
    </source>
</evidence>
<dbReference type="PROSITE" id="PS51747">
    <property type="entry name" value="CYT_DCMP_DEAMINASES_2"/>
    <property type="match status" value="1"/>
</dbReference>
<reference evidence="3 4" key="1">
    <citation type="submission" date="2016-10" db="EMBL/GenBank/DDBJ databases">
        <authorList>
            <person name="de Groot N.N."/>
        </authorList>
    </citation>
    <scope>NUCLEOTIDE SEQUENCE [LARGE SCALE GENOMIC DNA]</scope>
    <source>
        <strain evidence="3 4">LMG 2247</strain>
    </source>
</reference>
<protein>
    <submittedName>
        <fullName evidence="3">Cytidine and deoxycytidylate deaminase zinc-binding region</fullName>
    </submittedName>
</protein>
<dbReference type="InterPro" id="IPR002125">
    <property type="entry name" value="CMP_dCMP_dom"/>
</dbReference>
<feature type="region of interest" description="Disordered" evidence="1">
    <location>
        <begin position="1"/>
        <end position="22"/>
    </location>
</feature>
<evidence type="ECO:0000256" key="1">
    <source>
        <dbReference type="SAM" id="MobiDB-lite"/>
    </source>
</evidence>
<organism evidence="3 4">
    <name type="scientific">Paraburkholderia phenazinium</name>
    <dbReference type="NCBI Taxonomy" id="60549"/>
    <lineage>
        <taxon>Bacteria</taxon>
        <taxon>Pseudomonadati</taxon>
        <taxon>Pseudomonadota</taxon>
        <taxon>Betaproteobacteria</taxon>
        <taxon>Burkholderiales</taxon>
        <taxon>Burkholderiaceae</taxon>
        <taxon>Paraburkholderia</taxon>
    </lineage>
</organism>
<dbReference type="EMBL" id="FNCJ01000033">
    <property type="protein sequence ID" value="SDI75805.1"/>
    <property type="molecule type" value="Genomic_DNA"/>
</dbReference>
<sequence>MSLTIAPRSATGGDAPVYPPQGLAPTQEQIVRHLRHSSAIAERATLLGHHPFGAILVGPDQETVLMEQGNVDTVNHAESVLARVAALNFTPQYLWSCTLYTSVEPCCMCAGTAYWANIGRVVFGMTEQQLLQATGNHAENPTMSVSSRYVFDHCQKPVDLIGPVPEVEDEIMRVQKAFWAARAERPEA</sequence>
<proteinExistence type="predicted"/>
<dbReference type="Pfam" id="PF00383">
    <property type="entry name" value="dCMP_cyt_deam_1"/>
    <property type="match status" value="1"/>
</dbReference>
<feature type="domain" description="CMP/dCMP-type deaminase" evidence="2">
    <location>
        <begin position="28"/>
        <end position="138"/>
    </location>
</feature>
<name>A0A1G8N6S7_9BURK</name>
<dbReference type="GO" id="GO:0003824">
    <property type="term" value="F:catalytic activity"/>
    <property type="evidence" value="ECO:0007669"/>
    <property type="project" value="InterPro"/>
</dbReference>
<dbReference type="RefSeq" id="WP_090695742.1">
    <property type="nucleotide sequence ID" value="NZ_CADERL010000015.1"/>
</dbReference>
<dbReference type="OrthoDB" id="9802676at2"/>
<dbReference type="Proteomes" id="UP000199706">
    <property type="component" value="Unassembled WGS sequence"/>
</dbReference>
<dbReference type="SUPFAM" id="SSF53927">
    <property type="entry name" value="Cytidine deaminase-like"/>
    <property type="match status" value="1"/>
</dbReference>
<dbReference type="InterPro" id="IPR016193">
    <property type="entry name" value="Cytidine_deaminase-like"/>
</dbReference>
<dbReference type="PANTHER" id="PTHR11079">
    <property type="entry name" value="CYTOSINE DEAMINASE FAMILY MEMBER"/>
    <property type="match status" value="1"/>
</dbReference>
<dbReference type="PANTHER" id="PTHR11079:SF162">
    <property type="entry name" value="RIBOFLAVIN BIOSYNTHESIS PROTEIN PYRD, CHLOROPLASTIC"/>
    <property type="match status" value="1"/>
</dbReference>